<proteinExistence type="inferred from homology"/>
<dbReference type="OrthoDB" id="3358371at2759"/>
<dbReference type="InParanoid" id="A0A165CH43"/>
<dbReference type="InterPro" id="IPR051164">
    <property type="entry name" value="NmrA-like_oxidored"/>
</dbReference>
<dbReference type="PANTHER" id="PTHR42748:SF30">
    <property type="entry name" value="NMRA-LIKE DOMAIN-CONTAINING PROTEIN"/>
    <property type="match status" value="1"/>
</dbReference>
<dbReference type="PANTHER" id="PTHR42748">
    <property type="entry name" value="NITROGEN METABOLITE REPRESSION PROTEIN NMRA FAMILY MEMBER"/>
    <property type="match status" value="1"/>
</dbReference>
<evidence type="ECO:0000313" key="5">
    <source>
        <dbReference type="EMBL" id="KZT50784.1"/>
    </source>
</evidence>
<evidence type="ECO:0000256" key="2">
    <source>
        <dbReference type="ARBA" id="ARBA00022857"/>
    </source>
</evidence>
<dbReference type="STRING" id="1353952.A0A165CH43"/>
<dbReference type="Proteomes" id="UP000076842">
    <property type="component" value="Unassembled WGS sequence"/>
</dbReference>
<dbReference type="Pfam" id="PF05368">
    <property type="entry name" value="NmrA"/>
    <property type="match status" value="1"/>
</dbReference>
<dbReference type="GO" id="GO:0005634">
    <property type="term" value="C:nucleus"/>
    <property type="evidence" value="ECO:0007669"/>
    <property type="project" value="TreeGrafter"/>
</dbReference>
<dbReference type="Gene3D" id="3.90.25.10">
    <property type="entry name" value="UDP-galactose 4-epimerase, domain 1"/>
    <property type="match status" value="1"/>
</dbReference>
<gene>
    <name evidence="5" type="ORF">CALCODRAFT_513087</name>
</gene>
<evidence type="ECO:0000256" key="1">
    <source>
        <dbReference type="ARBA" id="ARBA00006328"/>
    </source>
</evidence>
<keyword evidence="2" id="KW-0521">NADP</keyword>
<evidence type="ECO:0000313" key="6">
    <source>
        <dbReference type="Proteomes" id="UP000076842"/>
    </source>
</evidence>
<comment type="similarity">
    <text evidence="1">Belongs to the NmrA-type oxidoreductase family.</text>
</comment>
<dbReference type="InterPro" id="IPR036291">
    <property type="entry name" value="NAD(P)-bd_dom_sf"/>
</dbReference>
<name>A0A165CH43_9BASI</name>
<dbReference type="Gene3D" id="3.40.50.720">
    <property type="entry name" value="NAD(P)-binding Rossmann-like Domain"/>
    <property type="match status" value="1"/>
</dbReference>
<evidence type="ECO:0000256" key="3">
    <source>
        <dbReference type="ARBA" id="ARBA00023002"/>
    </source>
</evidence>
<protein>
    <submittedName>
        <fullName evidence="5">NAD(P)-binding protein</fullName>
    </submittedName>
</protein>
<feature type="domain" description="NmrA-like" evidence="4">
    <location>
        <begin position="4"/>
        <end position="250"/>
    </location>
</feature>
<keyword evidence="6" id="KW-1185">Reference proteome</keyword>
<organism evidence="5 6">
    <name type="scientific">Calocera cornea HHB12733</name>
    <dbReference type="NCBI Taxonomy" id="1353952"/>
    <lineage>
        <taxon>Eukaryota</taxon>
        <taxon>Fungi</taxon>
        <taxon>Dikarya</taxon>
        <taxon>Basidiomycota</taxon>
        <taxon>Agaricomycotina</taxon>
        <taxon>Dacrymycetes</taxon>
        <taxon>Dacrymycetales</taxon>
        <taxon>Dacrymycetaceae</taxon>
        <taxon>Calocera</taxon>
    </lineage>
</organism>
<dbReference type="SUPFAM" id="SSF51735">
    <property type="entry name" value="NAD(P)-binding Rossmann-fold domains"/>
    <property type="match status" value="1"/>
</dbReference>
<keyword evidence="3" id="KW-0560">Oxidoreductase</keyword>
<evidence type="ECO:0000259" key="4">
    <source>
        <dbReference type="Pfam" id="PF05368"/>
    </source>
</evidence>
<dbReference type="EMBL" id="KV424144">
    <property type="protein sequence ID" value="KZT50784.1"/>
    <property type="molecule type" value="Genomic_DNA"/>
</dbReference>
<accession>A0A165CH43</accession>
<sequence length="303" mass="33276">MAAKLIVITGATGTQGGAVVSALLKRGSYAIRGLTRNTDSVSSKELRSKGVEMVAADVTDKEILVSAFKGAYAVFGNTVFPSSATAETQGRNMVDACKANNVPLFVWSSIPSAIEASKGKYTEVHHWEEKVAVNEYIASVSQPAVILQMGGFLDNLVTQRFGFRRSESDPSKWTLPYILVPHNVKMSSIWIEGDFGEIVAEVVGHWEDDTWRKRMEEKPIPVASARISPDDVAESIKRRRDVEVVTSGAPPGFPQHLISMFKLFGDGFYDFPGPNPPDMLVELGVKFHTLDDFVKEKLVPLMQ</sequence>
<dbReference type="InterPro" id="IPR008030">
    <property type="entry name" value="NmrA-like"/>
</dbReference>
<dbReference type="AlphaFoldDB" id="A0A165CH43"/>
<reference evidence="5 6" key="1">
    <citation type="journal article" date="2016" name="Mol. Biol. Evol.">
        <title>Comparative Genomics of Early-Diverging Mushroom-Forming Fungi Provides Insights into the Origins of Lignocellulose Decay Capabilities.</title>
        <authorList>
            <person name="Nagy L.G."/>
            <person name="Riley R."/>
            <person name="Tritt A."/>
            <person name="Adam C."/>
            <person name="Daum C."/>
            <person name="Floudas D."/>
            <person name="Sun H."/>
            <person name="Yadav J.S."/>
            <person name="Pangilinan J."/>
            <person name="Larsson K.H."/>
            <person name="Matsuura K."/>
            <person name="Barry K."/>
            <person name="Labutti K."/>
            <person name="Kuo R."/>
            <person name="Ohm R.A."/>
            <person name="Bhattacharya S.S."/>
            <person name="Shirouzu T."/>
            <person name="Yoshinaga Y."/>
            <person name="Martin F.M."/>
            <person name="Grigoriev I.V."/>
            <person name="Hibbett D.S."/>
        </authorList>
    </citation>
    <scope>NUCLEOTIDE SEQUENCE [LARGE SCALE GENOMIC DNA]</scope>
    <source>
        <strain evidence="5 6">HHB12733</strain>
    </source>
</reference>
<dbReference type="GO" id="GO:0016491">
    <property type="term" value="F:oxidoreductase activity"/>
    <property type="evidence" value="ECO:0007669"/>
    <property type="project" value="UniProtKB-KW"/>
</dbReference>